<sequence length="244" mass="28103">MKNSIAQNLGHRSFINGLVQTIQSELNAPKEVIWSRMGVFEPVEKSLFHLSQMVNGQIACNKKDTIYLFEENITQKGVRLSPNKLQTGIAYKTSKFGKTKNNGVICSISHLQISPHALQRIHERSGYRKITSQDMWERTDFEWTKELSRFSRRYKKGQNVANLWLVPYGRGAFIVTPYESADLGLSMIHKPQCKKDPIEMVENDGYGLSASTYIDKDNMFKKQREVVKCIMDKQYKDARDIIFA</sequence>
<proteinExistence type="predicted"/>
<evidence type="ECO:0000313" key="2">
    <source>
        <dbReference type="Proteomes" id="UP001059934"/>
    </source>
</evidence>
<reference evidence="1" key="1">
    <citation type="submission" date="2022-08" db="EMBL/GenBank/DDBJ databases">
        <title>Catabolic pathway analysis in culturable SAR92 clade bacteria reveals their overlooked roles in DMSP degradation in coastal seas.</title>
        <authorList>
            <person name="He X."/>
            <person name="Zhang X."/>
            <person name="Zhang Y."/>
        </authorList>
    </citation>
    <scope>NUCLEOTIDE SEQUENCE</scope>
    <source>
        <strain evidence="1">H455</strain>
    </source>
</reference>
<organism evidence="1 2">
    <name type="scientific">SAR92 clade bacterium H455</name>
    <dbReference type="NCBI Taxonomy" id="2974818"/>
    <lineage>
        <taxon>Bacteria</taxon>
        <taxon>Pseudomonadati</taxon>
        <taxon>Pseudomonadota</taxon>
        <taxon>Gammaproteobacteria</taxon>
        <taxon>Cellvibrionales</taxon>
        <taxon>Porticoccaceae</taxon>
        <taxon>SAR92 clade</taxon>
    </lineage>
</organism>
<protein>
    <submittedName>
        <fullName evidence="1">Uncharacterized protein</fullName>
    </submittedName>
</protein>
<gene>
    <name evidence="1" type="ORF">NYF23_12855</name>
</gene>
<dbReference type="EMBL" id="CP103416">
    <property type="protein sequence ID" value="UVW34887.1"/>
    <property type="molecule type" value="Genomic_DNA"/>
</dbReference>
<dbReference type="Proteomes" id="UP001059934">
    <property type="component" value="Chromosome"/>
</dbReference>
<keyword evidence="2" id="KW-1185">Reference proteome</keyword>
<evidence type="ECO:0000313" key="1">
    <source>
        <dbReference type="EMBL" id="UVW34887.1"/>
    </source>
</evidence>
<accession>A0ABY5TM04</accession>
<name>A0ABY5TM04_9GAMM</name>